<dbReference type="AlphaFoldDB" id="A0A067CEM2"/>
<evidence type="ECO:0000313" key="3">
    <source>
        <dbReference type="Proteomes" id="UP000030745"/>
    </source>
</evidence>
<dbReference type="VEuPathDB" id="FungiDB:SPRG_19864"/>
<dbReference type="EMBL" id="KK583207">
    <property type="protein sequence ID" value="KDO29169.1"/>
    <property type="molecule type" value="Genomic_DNA"/>
</dbReference>
<feature type="non-terminal residue" evidence="2">
    <location>
        <position position="1"/>
    </location>
</feature>
<reference evidence="2 3" key="1">
    <citation type="journal article" date="2013" name="PLoS Genet.">
        <title>Distinctive expansion of potential virulence genes in the genome of the oomycete fish pathogen Saprolegnia parasitica.</title>
        <authorList>
            <person name="Jiang R.H."/>
            <person name="de Bruijn I."/>
            <person name="Haas B.J."/>
            <person name="Belmonte R."/>
            <person name="Lobach L."/>
            <person name="Christie J."/>
            <person name="van den Ackerveken G."/>
            <person name="Bottin A."/>
            <person name="Bulone V."/>
            <person name="Diaz-Moreno S.M."/>
            <person name="Dumas B."/>
            <person name="Fan L."/>
            <person name="Gaulin E."/>
            <person name="Govers F."/>
            <person name="Grenville-Briggs L.J."/>
            <person name="Horner N.R."/>
            <person name="Levin J.Z."/>
            <person name="Mammella M."/>
            <person name="Meijer H.J."/>
            <person name="Morris P."/>
            <person name="Nusbaum C."/>
            <person name="Oome S."/>
            <person name="Phillips A.J."/>
            <person name="van Rooyen D."/>
            <person name="Rzeszutek E."/>
            <person name="Saraiva M."/>
            <person name="Secombes C.J."/>
            <person name="Seidl M.F."/>
            <person name="Snel B."/>
            <person name="Stassen J.H."/>
            <person name="Sykes S."/>
            <person name="Tripathy S."/>
            <person name="van den Berg H."/>
            <person name="Vega-Arreguin J.C."/>
            <person name="Wawra S."/>
            <person name="Young S.K."/>
            <person name="Zeng Q."/>
            <person name="Dieguez-Uribeondo J."/>
            <person name="Russ C."/>
            <person name="Tyler B.M."/>
            <person name="van West P."/>
        </authorList>
    </citation>
    <scope>NUCLEOTIDE SEQUENCE [LARGE SCALE GENOMIC DNA]</scope>
    <source>
        <strain evidence="2 3">CBS 223.65</strain>
    </source>
</reference>
<dbReference type="Proteomes" id="UP000030745">
    <property type="component" value="Unassembled WGS sequence"/>
</dbReference>
<feature type="region of interest" description="Disordered" evidence="1">
    <location>
        <begin position="39"/>
        <end position="66"/>
    </location>
</feature>
<keyword evidence="3" id="KW-1185">Reference proteome</keyword>
<evidence type="ECO:0000256" key="1">
    <source>
        <dbReference type="SAM" id="MobiDB-lite"/>
    </source>
</evidence>
<organism evidence="2 3">
    <name type="scientific">Saprolegnia parasitica (strain CBS 223.65)</name>
    <dbReference type="NCBI Taxonomy" id="695850"/>
    <lineage>
        <taxon>Eukaryota</taxon>
        <taxon>Sar</taxon>
        <taxon>Stramenopiles</taxon>
        <taxon>Oomycota</taxon>
        <taxon>Saprolegniomycetes</taxon>
        <taxon>Saprolegniales</taxon>
        <taxon>Saprolegniaceae</taxon>
        <taxon>Saprolegnia</taxon>
    </lineage>
</organism>
<dbReference type="KEGG" id="spar:SPRG_19864"/>
<proteinExistence type="predicted"/>
<evidence type="ECO:0000313" key="2">
    <source>
        <dbReference type="EMBL" id="KDO29169.1"/>
    </source>
</evidence>
<protein>
    <submittedName>
        <fullName evidence="2">Uncharacterized protein</fullName>
    </submittedName>
</protein>
<sequence length="116" mass="12885">RVHFNLTPAPRRRKEAGRGPLKSWCLCAACHDRLASTAIGPSGLSSRLGSHGYPRSPPRPDSAASKCTCLDHSRQAPHPAPFIKVHPPRRRTTMYFVITYLWQVPSTLPQSSRTCL</sequence>
<dbReference type="GeneID" id="24141132"/>
<dbReference type="RefSeq" id="XP_012200095.1">
    <property type="nucleotide sequence ID" value="XM_012344705.1"/>
</dbReference>
<accession>A0A067CEM2</accession>
<gene>
    <name evidence="2" type="ORF">SPRG_19864</name>
</gene>
<name>A0A067CEM2_SAPPC</name>